<evidence type="ECO:0000256" key="3">
    <source>
        <dbReference type="ARBA" id="ARBA00022553"/>
    </source>
</evidence>
<dbReference type="InterPro" id="IPR000719">
    <property type="entry name" value="Prot_kinase_dom"/>
</dbReference>
<dbReference type="InterPro" id="IPR011009">
    <property type="entry name" value="Kinase-like_dom_sf"/>
</dbReference>
<proteinExistence type="predicted"/>
<dbReference type="InterPro" id="IPR001245">
    <property type="entry name" value="Ser-Thr/Tyr_kinase_cat_dom"/>
</dbReference>
<evidence type="ECO:0000256" key="10">
    <source>
        <dbReference type="ARBA" id="ARBA00023136"/>
    </source>
</evidence>
<protein>
    <recommendedName>
        <fullName evidence="2">non-specific serine/threonine protein kinase</fullName>
        <ecNumber evidence="2">2.7.11.1</ecNumber>
    </recommendedName>
</protein>
<evidence type="ECO:0000256" key="5">
    <source>
        <dbReference type="ARBA" id="ARBA00022692"/>
    </source>
</evidence>
<evidence type="ECO:0000256" key="4">
    <source>
        <dbReference type="ARBA" id="ARBA00022679"/>
    </source>
</evidence>
<comment type="catalytic activity">
    <reaction evidence="12">
        <text>L-seryl-[protein] + ATP = O-phospho-L-seryl-[protein] + ADP + H(+)</text>
        <dbReference type="Rhea" id="RHEA:17989"/>
        <dbReference type="Rhea" id="RHEA-COMP:9863"/>
        <dbReference type="Rhea" id="RHEA-COMP:11604"/>
        <dbReference type="ChEBI" id="CHEBI:15378"/>
        <dbReference type="ChEBI" id="CHEBI:29999"/>
        <dbReference type="ChEBI" id="CHEBI:30616"/>
        <dbReference type="ChEBI" id="CHEBI:83421"/>
        <dbReference type="ChEBI" id="CHEBI:456216"/>
        <dbReference type="EC" id="2.7.11.1"/>
    </reaction>
</comment>
<keyword evidence="7" id="KW-0418">Kinase</keyword>
<keyword evidence="3" id="KW-0597">Phosphoprotein</keyword>
<dbReference type="PANTHER" id="PTHR47984">
    <property type="entry name" value="OS01G0323000 PROTEIN"/>
    <property type="match status" value="1"/>
</dbReference>
<dbReference type="EC" id="2.7.11.1" evidence="2"/>
<evidence type="ECO:0000259" key="13">
    <source>
        <dbReference type="PROSITE" id="PS50011"/>
    </source>
</evidence>
<keyword evidence="5" id="KW-0812">Transmembrane</keyword>
<name>A0AAV5HKF1_9ROSI</name>
<keyword evidence="8" id="KW-0067">ATP-binding</keyword>
<dbReference type="EMBL" id="BPVZ01000003">
    <property type="protein sequence ID" value="GKU89258.1"/>
    <property type="molecule type" value="Genomic_DNA"/>
</dbReference>
<evidence type="ECO:0000256" key="2">
    <source>
        <dbReference type="ARBA" id="ARBA00012513"/>
    </source>
</evidence>
<evidence type="ECO:0000313" key="15">
    <source>
        <dbReference type="Proteomes" id="UP001054252"/>
    </source>
</evidence>
<organism evidence="14 15">
    <name type="scientific">Rubroshorea leprosula</name>
    <dbReference type="NCBI Taxonomy" id="152421"/>
    <lineage>
        <taxon>Eukaryota</taxon>
        <taxon>Viridiplantae</taxon>
        <taxon>Streptophyta</taxon>
        <taxon>Embryophyta</taxon>
        <taxon>Tracheophyta</taxon>
        <taxon>Spermatophyta</taxon>
        <taxon>Magnoliopsida</taxon>
        <taxon>eudicotyledons</taxon>
        <taxon>Gunneridae</taxon>
        <taxon>Pentapetalae</taxon>
        <taxon>rosids</taxon>
        <taxon>malvids</taxon>
        <taxon>Malvales</taxon>
        <taxon>Dipterocarpaceae</taxon>
        <taxon>Rubroshorea</taxon>
    </lineage>
</organism>
<comment type="catalytic activity">
    <reaction evidence="11">
        <text>L-threonyl-[protein] + ATP = O-phospho-L-threonyl-[protein] + ADP + H(+)</text>
        <dbReference type="Rhea" id="RHEA:46608"/>
        <dbReference type="Rhea" id="RHEA-COMP:11060"/>
        <dbReference type="Rhea" id="RHEA-COMP:11605"/>
        <dbReference type="ChEBI" id="CHEBI:15378"/>
        <dbReference type="ChEBI" id="CHEBI:30013"/>
        <dbReference type="ChEBI" id="CHEBI:30616"/>
        <dbReference type="ChEBI" id="CHEBI:61977"/>
        <dbReference type="ChEBI" id="CHEBI:456216"/>
        <dbReference type="EC" id="2.7.11.1"/>
    </reaction>
</comment>
<comment type="subcellular location">
    <subcellularLocation>
        <location evidence="1">Membrane</location>
        <topology evidence="1">Single-pass membrane protein</topology>
    </subcellularLocation>
</comment>
<evidence type="ECO:0000256" key="6">
    <source>
        <dbReference type="ARBA" id="ARBA00022741"/>
    </source>
</evidence>
<evidence type="ECO:0000256" key="7">
    <source>
        <dbReference type="ARBA" id="ARBA00022777"/>
    </source>
</evidence>
<reference evidence="14 15" key="1">
    <citation type="journal article" date="2021" name="Commun. Biol.">
        <title>The genome of Shorea leprosula (Dipterocarpaceae) highlights the ecological relevance of drought in aseasonal tropical rainforests.</title>
        <authorList>
            <person name="Ng K.K.S."/>
            <person name="Kobayashi M.J."/>
            <person name="Fawcett J.A."/>
            <person name="Hatakeyama M."/>
            <person name="Paape T."/>
            <person name="Ng C.H."/>
            <person name="Ang C.C."/>
            <person name="Tnah L.H."/>
            <person name="Lee C.T."/>
            <person name="Nishiyama T."/>
            <person name="Sese J."/>
            <person name="O'Brien M.J."/>
            <person name="Copetti D."/>
            <person name="Mohd Noor M.I."/>
            <person name="Ong R.C."/>
            <person name="Putra M."/>
            <person name="Sireger I.Z."/>
            <person name="Indrioko S."/>
            <person name="Kosugi Y."/>
            <person name="Izuno A."/>
            <person name="Isagi Y."/>
            <person name="Lee S.L."/>
            <person name="Shimizu K.K."/>
        </authorList>
    </citation>
    <scope>NUCLEOTIDE SEQUENCE [LARGE SCALE GENOMIC DNA]</scope>
    <source>
        <strain evidence="14">214</strain>
    </source>
</reference>
<sequence>MNILAYLHEDIEPKIIHGGLKSSNILLDNQWNPKISDAALTAGLLNPHSGLEDYSLTSLMHDEKSDVHNFGVLVMEIVTGKPPVIDCGDSPVYLVDWLKSMVASKKIEQVVDPTLSDQTINLLELKRIILIALRCVVAEVEHRPKMKDIIHMLEPLDLLLNDTKACNKRKDSSNNDRHDGQVEGAYKVHLEEEAAITRMKKM</sequence>
<evidence type="ECO:0000256" key="12">
    <source>
        <dbReference type="ARBA" id="ARBA00048679"/>
    </source>
</evidence>
<dbReference type="GO" id="GO:0005524">
    <property type="term" value="F:ATP binding"/>
    <property type="evidence" value="ECO:0007669"/>
    <property type="project" value="UniProtKB-KW"/>
</dbReference>
<dbReference type="PROSITE" id="PS50011">
    <property type="entry name" value="PROTEIN_KINASE_DOM"/>
    <property type="match status" value="1"/>
</dbReference>
<dbReference type="Gene3D" id="1.10.510.10">
    <property type="entry name" value="Transferase(Phosphotransferase) domain 1"/>
    <property type="match status" value="1"/>
</dbReference>
<dbReference type="GO" id="GO:0004674">
    <property type="term" value="F:protein serine/threonine kinase activity"/>
    <property type="evidence" value="ECO:0007669"/>
    <property type="project" value="UniProtKB-EC"/>
</dbReference>
<evidence type="ECO:0000256" key="8">
    <source>
        <dbReference type="ARBA" id="ARBA00022840"/>
    </source>
</evidence>
<evidence type="ECO:0000256" key="9">
    <source>
        <dbReference type="ARBA" id="ARBA00022989"/>
    </source>
</evidence>
<keyword evidence="9" id="KW-1133">Transmembrane helix</keyword>
<keyword evidence="10" id="KW-0472">Membrane</keyword>
<dbReference type="Pfam" id="PF07714">
    <property type="entry name" value="PK_Tyr_Ser-Thr"/>
    <property type="match status" value="1"/>
</dbReference>
<feature type="domain" description="Protein kinase" evidence="13">
    <location>
        <begin position="1"/>
        <end position="160"/>
    </location>
</feature>
<dbReference type="PANTHER" id="PTHR47984:SF22">
    <property type="entry name" value="OS03G0125600 PROTEIN"/>
    <property type="match status" value="1"/>
</dbReference>
<dbReference type="Proteomes" id="UP001054252">
    <property type="component" value="Unassembled WGS sequence"/>
</dbReference>
<gene>
    <name evidence="14" type="ORF">SLEP1_g3422</name>
</gene>
<keyword evidence="6" id="KW-0547">Nucleotide-binding</keyword>
<dbReference type="AlphaFoldDB" id="A0AAV5HKF1"/>
<keyword evidence="4" id="KW-0808">Transferase</keyword>
<dbReference type="GO" id="GO:0016020">
    <property type="term" value="C:membrane"/>
    <property type="evidence" value="ECO:0007669"/>
    <property type="project" value="UniProtKB-SubCell"/>
</dbReference>
<keyword evidence="15" id="KW-1185">Reference proteome</keyword>
<evidence type="ECO:0000256" key="11">
    <source>
        <dbReference type="ARBA" id="ARBA00047899"/>
    </source>
</evidence>
<accession>A0AAV5HKF1</accession>
<evidence type="ECO:0000313" key="14">
    <source>
        <dbReference type="EMBL" id="GKU89258.1"/>
    </source>
</evidence>
<comment type="caution">
    <text evidence="14">The sequence shown here is derived from an EMBL/GenBank/DDBJ whole genome shotgun (WGS) entry which is preliminary data.</text>
</comment>
<evidence type="ECO:0000256" key="1">
    <source>
        <dbReference type="ARBA" id="ARBA00004167"/>
    </source>
</evidence>
<dbReference type="SUPFAM" id="SSF56112">
    <property type="entry name" value="Protein kinase-like (PK-like)"/>
    <property type="match status" value="1"/>
</dbReference>
<dbReference type="InterPro" id="IPR052232">
    <property type="entry name" value="RLK_Ser/Thr-Kinase"/>
</dbReference>